<dbReference type="EMBL" id="LS974202">
    <property type="protein sequence ID" value="SSC13053.1"/>
    <property type="molecule type" value="Genomic_DNA"/>
</dbReference>
<feature type="transmembrane region" description="Helical" evidence="1">
    <location>
        <begin position="261"/>
        <end position="281"/>
    </location>
</feature>
<feature type="domain" description="Transposase DDE" evidence="2">
    <location>
        <begin position="112"/>
        <end position="254"/>
    </location>
</feature>
<dbReference type="Pfam" id="PF13612">
    <property type="entry name" value="DDE_Tnp_1_3"/>
    <property type="match status" value="1"/>
</dbReference>
<evidence type="ECO:0000313" key="5">
    <source>
        <dbReference type="Proteomes" id="UP000250796"/>
    </source>
</evidence>
<accession>A0A7Z7PPF3</accession>
<dbReference type="AlphaFoldDB" id="A0A7Z7PPF3"/>
<reference evidence="4 5" key="1">
    <citation type="submission" date="2017-01" db="EMBL/GenBank/DDBJ databases">
        <authorList>
            <person name="Erauso G."/>
        </authorList>
    </citation>
    <scope>NUCLEOTIDE SEQUENCE [LARGE SCALE GENOMIC DNA]</scope>
    <source>
        <strain evidence="4">MESINF1</strain>
    </source>
</reference>
<keyword evidence="1" id="KW-0472">Membrane</keyword>
<dbReference type="InterPro" id="IPR025668">
    <property type="entry name" value="Tnp_DDE_dom"/>
</dbReference>
<evidence type="ECO:0000313" key="3">
    <source>
        <dbReference type="EMBL" id="SSC13053.1"/>
    </source>
</evidence>
<dbReference type="EMBL" id="LS974202">
    <property type="protein sequence ID" value="SSC13976.1"/>
    <property type="molecule type" value="Genomic_DNA"/>
</dbReference>
<evidence type="ECO:0000256" key="1">
    <source>
        <dbReference type="SAM" id="Phobius"/>
    </source>
</evidence>
<dbReference type="KEGG" id="minf:MESINF_2536"/>
<keyword evidence="1" id="KW-1133">Transmembrane helix</keyword>
<dbReference type="SUPFAM" id="SSF53098">
    <property type="entry name" value="Ribonuclease H-like"/>
    <property type="match status" value="1"/>
</dbReference>
<dbReference type="InterPro" id="IPR012337">
    <property type="entry name" value="RNaseH-like_sf"/>
</dbReference>
<dbReference type="KEGG" id="minf:MESINF_1609"/>
<feature type="transmembrane region" description="Helical" evidence="1">
    <location>
        <begin position="48"/>
        <end position="67"/>
    </location>
</feature>
<gene>
    <name evidence="3" type="ORF">MESINF_1609</name>
    <name evidence="4" type="ORF">MESINF_2536</name>
</gene>
<organism evidence="4 5">
    <name type="scientific">Mesotoga infera</name>
    <dbReference type="NCBI Taxonomy" id="1236046"/>
    <lineage>
        <taxon>Bacteria</taxon>
        <taxon>Thermotogati</taxon>
        <taxon>Thermotogota</taxon>
        <taxon>Thermotogae</taxon>
        <taxon>Kosmotogales</taxon>
        <taxon>Kosmotogaceae</taxon>
        <taxon>Mesotoga</taxon>
    </lineage>
</organism>
<dbReference type="Proteomes" id="UP000250796">
    <property type="component" value="Chromosome MESINF"/>
</dbReference>
<evidence type="ECO:0000313" key="4">
    <source>
        <dbReference type="EMBL" id="SSC13976.1"/>
    </source>
</evidence>
<evidence type="ECO:0000259" key="2">
    <source>
        <dbReference type="Pfam" id="PF13612"/>
    </source>
</evidence>
<name>A0A7Z7PPF3_9BACT</name>
<keyword evidence="1" id="KW-0812">Transmembrane</keyword>
<keyword evidence="5" id="KW-1185">Reference proteome</keyword>
<dbReference type="RefSeq" id="WP_169699247.1">
    <property type="nucleotide sequence ID" value="NZ_LS974202.1"/>
</dbReference>
<proteinExistence type="predicted"/>
<protein>
    <recommendedName>
        <fullName evidence="2">Transposase DDE domain-containing protein</fullName>
    </recommendedName>
</protein>
<sequence length="293" mass="34263">MKNKTKGESPEEMITPKDIRKVKEAVREIIPAHRQVKGRPREYSDRTIVLLYVIFILFRCSSIVEMYKMIEGKKRVLKVIGELPSRQTLSYRLRRLDIEAISRRIIESIKGGTYIIDSTPIKDITNQGIKKCKNLKFGKNRDGFFWGKKVHFIITQEGIPVKFKLTQANEDDARVGKEMLDNLNGLIIADRGYFKWSFLSQFTKEGDLRAIVRPKSRKKDSSFKEKHSQTYSKRWKIERLFQKMKEVFRVEIPRKGGRDDLLSRVTALFLTVVTLAFSKFVLNYPILDYLNCC</sequence>